<name>A0ABY3YAQ4_9NEIS</name>
<keyword evidence="2" id="KW-1185">Reference proteome</keyword>
<evidence type="ECO:0000313" key="1">
    <source>
        <dbReference type="EMBL" id="UNV85973.1"/>
    </source>
</evidence>
<sequence>MNITGIEYFVVSNKKPDIVLNGFNKAIVELWPNCIIYEDDKLFDGSFFYGYVKDHEMENFSEENAYKLDQHGEGQISLACQYYRSLRMNTMADYAYYDGYEDLYDDCPKGNILRKNIFILHEVYYYTLILPGTHEHPFSRKIINILEEILLQESEI</sequence>
<evidence type="ECO:0000313" key="2">
    <source>
        <dbReference type="Proteomes" id="UP000829455"/>
    </source>
</evidence>
<dbReference type="EMBL" id="CP094241">
    <property type="protein sequence ID" value="UNV85973.1"/>
    <property type="molecule type" value="Genomic_DNA"/>
</dbReference>
<accession>A0ABY3YAQ4</accession>
<protein>
    <submittedName>
        <fullName evidence="1">Uncharacterized protein</fullName>
    </submittedName>
</protein>
<proteinExistence type="predicted"/>
<gene>
    <name evidence="1" type="ORF">MON40_05585</name>
</gene>
<dbReference type="Proteomes" id="UP000829455">
    <property type="component" value="Chromosome"/>
</dbReference>
<reference evidence="1 2" key="1">
    <citation type="submission" date="2022-03" db="EMBL/GenBank/DDBJ databases">
        <title>Genome sequencing of Neisseria macacae.</title>
        <authorList>
            <person name="Baek M.-G."/>
        </authorList>
    </citation>
    <scope>NUCLEOTIDE SEQUENCE [LARGE SCALE GENOMIC DNA]</scope>
    <source>
        <strain evidence="1 2">ATCC 33926</strain>
    </source>
</reference>
<organism evidence="1 2">
    <name type="scientific">Neisseria macacae ATCC 33926</name>
    <dbReference type="NCBI Taxonomy" id="997348"/>
    <lineage>
        <taxon>Bacteria</taxon>
        <taxon>Pseudomonadati</taxon>
        <taxon>Pseudomonadota</taxon>
        <taxon>Betaproteobacteria</taxon>
        <taxon>Neisseriales</taxon>
        <taxon>Neisseriaceae</taxon>
        <taxon>Neisseria</taxon>
    </lineage>
</organism>
<dbReference type="RefSeq" id="WP_242926019.1">
    <property type="nucleotide sequence ID" value="NZ_CP094241.1"/>
</dbReference>